<dbReference type="EMBL" id="LQPY01000034">
    <property type="protein sequence ID" value="ORX00788.1"/>
    <property type="molecule type" value="Genomic_DNA"/>
</dbReference>
<name>A0ABX3W072_9MYCO</name>
<dbReference type="Proteomes" id="UP000193710">
    <property type="component" value="Unassembled WGS sequence"/>
</dbReference>
<organism evidence="1 2">
    <name type="scientific">Mycobacterium triplex</name>
    <dbReference type="NCBI Taxonomy" id="47839"/>
    <lineage>
        <taxon>Bacteria</taxon>
        <taxon>Bacillati</taxon>
        <taxon>Actinomycetota</taxon>
        <taxon>Actinomycetes</taxon>
        <taxon>Mycobacteriales</taxon>
        <taxon>Mycobacteriaceae</taxon>
        <taxon>Mycobacterium</taxon>
        <taxon>Mycobacterium simiae complex</taxon>
    </lineage>
</organism>
<evidence type="ECO:0000313" key="2">
    <source>
        <dbReference type="Proteomes" id="UP000193710"/>
    </source>
</evidence>
<keyword evidence="2" id="KW-1185">Reference proteome</keyword>
<reference evidence="1 2" key="1">
    <citation type="submission" date="2016-01" db="EMBL/GenBank/DDBJ databases">
        <title>The new phylogeny of the genus Mycobacterium.</title>
        <authorList>
            <person name="Tarcisio F."/>
            <person name="Conor M."/>
            <person name="Antonella G."/>
            <person name="Elisabetta G."/>
            <person name="Giulia F.S."/>
            <person name="Sara T."/>
            <person name="Anna F."/>
            <person name="Clotilde B."/>
            <person name="Roberto B."/>
            <person name="Veronica D.S."/>
            <person name="Fabio R."/>
            <person name="Monica P."/>
            <person name="Olivier J."/>
            <person name="Enrico T."/>
            <person name="Nicola S."/>
        </authorList>
    </citation>
    <scope>NUCLEOTIDE SEQUENCE [LARGE SCALE GENOMIC DNA]</scope>
    <source>
        <strain evidence="1 2">DSM 44626</strain>
    </source>
</reference>
<accession>A0ABX3W072</accession>
<gene>
    <name evidence="1" type="ORF">AWC29_02250</name>
</gene>
<comment type="caution">
    <text evidence="1">The sequence shown here is derived from an EMBL/GenBank/DDBJ whole genome shotgun (WGS) entry which is preliminary data.</text>
</comment>
<evidence type="ECO:0000313" key="1">
    <source>
        <dbReference type="EMBL" id="ORX00788.1"/>
    </source>
</evidence>
<proteinExistence type="predicted"/>
<protein>
    <submittedName>
        <fullName evidence="1">Uncharacterized protein</fullName>
    </submittedName>
</protein>
<sequence length="61" mass="6934">MESNRYPVRARQLRRLLGGAIERGLDAFAGRDAQRGTQREQYGDIQLSRCGFSPESRAVHE</sequence>